<reference evidence="1 2" key="1">
    <citation type="submission" date="2018-07" db="EMBL/GenBank/DDBJ databases">
        <title>Genomic Encyclopedia of Archaeal and Bacterial Type Strains, Phase II (KMG-II): from individual species to whole genera.</title>
        <authorList>
            <person name="Goeker M."/>
        </authorList>
    </citation>
    <scope>NUCLEOTIDE SEQUENCE [LARGE SCALE GENOMIC DNA]</scope>
    <source>
        <strain evidence="1 2">DSM 25795</strain>
    </source>
</reference>
<dbReference type="RefSeq" id="WP_115889120.1">
    <property type="nucleotide sequence ID" value="NZ_QRDQ01000010.1"/>
</dbReference>
<proteinExistence type="predicted"/>
<protein>
    <recommendedName>
        <fullName evidence="3">DUF4304 domain-containing protein</fullName>
    </recommendedName>
</protein>
<dbReference type="EMBL" id="QRDQ01000010">
    <property type="protein sequence ID" value="RED22499.1"/>
    <property type="molecule type" value="Genomic_DNA"/>
</dbReference>
<accession>A0A3D9FPU8</accession>
<sequence length="191" mass="22266">MAWQDLKFYKPIDKTELSNAKKSIENIIAEKLAPFGFKKLGRKLIRKSNDIIHIIHLDSRGSWSGSSNSMQTEFAIVSIYDTDILVENFEPISSSYIQHLKPELKNFYQITQEFNLFSEYLGQKIVEIILPYFDRYMSSKDVLEKNIQIGKTKNLNQLCILSNTKNLTEEIEQDLNTRKSMVLKKLKITEH</sequence>
<dbReference type="OrthoDB" id="1424757at2"/>
<organism evidence="1 2">
    <name type="scientific">Flavobacterium cutihirudinis</name>
    <dbReference type="NCBI Taxonomy" id="1265740"/>
    <lineage>
        <taxon>Bacteria</taxon>
        <taxon>Pseudomonadati</taxon>
        <taxon>Bacteroidota</taxon>
        <taxon>Flavobacteriia</taxon>
        <taxon>Flavobacteriales</taxon>
        <taxon>Flavobacteriaceae</taxon>
        <taxon>Flavobacterium</taxon>
    </lineage>
</organism>
<keyword evidence="2" id="KW-1185">Reference proteome</keyword>
<dbReference type="Proteomes" id="UP000257004">
    <property type="component" value="Unassembled WGS sequence"/>
</dbReference>
<name>A0A3D9FPU8_9FLAO</name>
<evidence type="ECO:0008006" key="3">
    <source>
        <dbReference type="Google" id="ProtNLM"/>
    </source>
</evidence>
<gene>
    <name evidence="1" type="ORF">BD847_3129</name>
</gene>
<evidence type="ECO:0000313" key="1">
    <source>
        <dbReference type="EMBL" id="RED22499.1"/>
    </source>
</evidence>
<evidence type="ECO:0000313" key="2">
    <source>
        <dbReference type="Proteomes" id="UP000257004"/>
    </source>
</evidence>
<comment type="caution">
    <text evidence="1">The sequence shown here is derived from an EMBL/GenBank/DDBJ whole genome shotgun (WGS) entry which is preliminary data.</text>
</comment>
<dbReference type="AlphaFoldDB" id="A0A3D9FPU8"/>